<dbReference type="AlphaFoldDB" id="A8SBZ0"/>
<organism evidence="1 2">
    <name type="scientific">Faecalibacterium prausnitzii M21/2</name>
    <dbReference type="NCBI Taxonomy" id="411485"/>
    <lineage>
        <taxon>Bacteria</taxon>
        <taxon>Bacillati</taxon>
        <taxon>Bacillota</taxon>
        <taxon>Clostridia</taxon>
        <taxon>Eubacteriales</taxon>
        <taxon>Oscillospiraceae</taxon>
        <taxon>Faecalibacterium</taxon>
    </lineage>
</organism>
<comment type="caution">
    <text evidence="1">The sequence shown here is derived from an EMBL/GenBank/DDBJ whole genome shotgun (WGS) entry which is preliminary data.</text>
</comment>
<reference evidence="1 2" key="2">
    <citation type="submission" date="2007-09" db="EMBL/GenBank/DDBJ databases">
        <authorList>
            <person name="Fulton L."/>
            <person name="Clifton S."/>
            <person name="Fulton B."/>
            <person name="Xu J."/>
            <person name="Minx P."/>
            <person name="Pepin K.H."/>
            <person name="Johnson M."/>
            <person name="Thiruvilangam P."/>
            <person name="Bhonagiri V."/>
            <person name="Nash W.E."/>
            <person name="Mardis E.R."/>
            <person name="Wilson R.K."/>
        </authorList>
    </citation>
    <scope>NUCLEOTIDE SEQUENCE [LARGE SCALE GENOMIC DNA]</scope>
    <source>
        <strain evidence="1 2">M21/2</strain>
    </source>
</reference>
<dbReference type="Proteomes" id="UP000005945">
    <property type="component" value="Unassembled WGS sequence"/>
</dbReference>
<proteinExistence type="predicted"/>
<gene>
    <name evidence="1" type="ORF">FAEPRAM212_01802</name>
</gene>
<sequence length="60" mass="7044">MRSFFKSSSSIPYYEPLCIQIIEIFPRALYLSAPGNVLYYKNKKSVRFLRPALKALRTTR</sequence>
<evidence type="ECO:0000313" key="1">
    <source>
        <dbReference type="EMBL" id="EDP21477.1"/>
    </source>
</evidence>
<accession>A8SBZ0</accession>
<dbReference type="EMBL" id="ABED02000026">
    <property type="protein sequence ID" value="EDP21477.1"/>
    <property type="molecule type" value="Genomic_DNA"/>
</dbReference>
<dbReference type="HOGENOM" id="CLU_2934679_0_0_9"/>
<evidence type="ECO:0000313" key="2">
    <source>
        <dbReference type="Proteomes" id="UP000005945"/>
    </source>
</evidence>
<name>A8SBZ0_9FIRM</name>
<protein>
    <submittedName>
        <fullName evidence="1">Uncharacterized protein</fullName>
    </submittedName>
</protein>
<reference evidence="1 2" key="1">
    <citation type="submission" date="2007-09" db="EMBL/GenBank/DDBJ databases">
        <title>Draft genome sequence of Faecalibacterium prausnitzii M21/2.</title>
        <authorList>
            <person name="Sudarsanam P."/>
            <person name="Ley R."/>
            <person name="Guruge J."/>
            <person name="Turnbaugh P.J."/>
            <person name="Mahowald M."/>
            <person name="Liep D."/>
            <person name="Gordon J."/>
        </authorList>
    </citation>
    <scope>NUCLEOTIDE SEQUENCE [LARGE SCALE GENOMIC DNA]</scope>
    <source>
        <strain evidence="1 2">M21/2</strain>
    </source>
</reference>